<accession>A0A3N0AWR0</accession>
<feature type="transmembrane region" description="Helical" evidence="6">
    <location>
        <begin position="399"/>
        <end position="419"/>
    </location>
</feature>
<evidence type="ECO:0000256" key="4">
    <source>
        <dbReference type="ARBA" id="ARBA00022989"/>
    </source>
</evidence>
<protein>
    <submittedName>
        <fullName evidence="8">MFS transporter</fullName>
    </submittedName>
</protein>
<proteinExistence type="predicted"/>
<dbReference type="InterPro" id="IPR036259">
    <property type="entry name" value="MFS_trans_sf"/>
</dbReference>
<feature type="transmembrane region" description="Helical" evidence="6">
    <location>
        <begin position="367"/>
        <end position="393"/>
    </location>
</feature>
<comment type="caution">
    <text evidence="8">The sequence shown here is derived from an EMBL/GenBank/DDBJ whole genome shotgun (WGS) entry which is preliminary data.</text>
</comment>
<feature type="transmembrane region" description="Helical" evidence="6">
    <location>
        <begin position="83"/>
        <end position="101"/>
    </location>
</feature>
<sequence>MAVKGQGTTHYLRAWPLLFYALLCYFLTGTVSGIMNVAPEVLHEAFGWDGTVLISSMSIAALLNVAAGFVAGRVSAHRSPRPLCFLWGTIYMVGLLIMGVAPVMSVFIVAMVLVSAASSAWGYNTVPILITNWFPEKKGRVQGFVSTGLLLGSVNPMIYHWACEHWGVHLATIPFVLLGGLALVFLAFGISDRPEDRGLAPDTMERLGEEGRLSGPRQVEVPGVESAALGKKISQGEMARLLLRNPRFLLCSLVMGVQLIFAGGLMVQMVPRLLDLGFAMDEALLVMLLASLFGCLGSVVFGILGDRLGADTGVILTYLAGIVAVALNLSGSQPLVYLSVALIGCVVGTADNWPVSVCAEQFGRDQFAASFGVMFPVIQLVGAAGPAFFALIAGASNYSVSYAAGGVLMAVALLVYVYLAKTKNRPENSIEG</sequence>
<evidence type="ECO:0000256" key="5">
    <source>
        <dbReference type="ARBA" id="ARBA00023136"/>
    </source>
</evidence>
<keyword evidence="5 6" id="KW-0472">Membrane</keyword>
<feature type="domain" description="Major facilitator superfamily (MFS) profile" evidence="7">
    <location>
        <begin position="17"/>
        <end position="423"/>
    </location>
</feature>
<feature type="transmembrane region" description="Helical" evidence="6">
    <location>
        <begin position="283"/>
        <end position="305"/>
    </location>
</feature>
<evidence type="ECO:0000256" key="2">
    <source>
        <dbReference type="ARBA" id="ARBA00022448"/>
    </source>
</evidence>
<feature type="transmembrane region" description="Helical" evidence="6">
    <location>
        <begin position="248"/>
        <end position="271"/>
    </location>
</feature>
<evidence type="ECO:0000256" key="3">
    <source>
        <dbReference type="ARBA" id="ARBA00022692"/>
    </source>
</evidence>
<evidence type="ECO:0000256" key="1">
    <source>
        <dbReference type="ARBA" id="ARBA00004651"/>
    </source>
</evidence>
<dbReference type="InterPro" id="IPR020846">
    <property type="entry name" value="MFS_dom"/>
</dbReference>
<dbReference type="SUPFAM" id="SSF103473">
    <property type="entry name" value="MFS general substrate transporter"/>
    <property type="match status" value="1"/>
</dbReference>
<feature type="transmembrane region" description="Helical" evidence="6">
    <location>
        <begin position="143"/>
        <end position="162"/>
    </location>
</feature>
<feature type="transmembrane region" description="Helical" evidence="6">
    <location>
        <begin position="107"/>
        <end position="131"/>
    </location>
</feature>
<keyword evidence="3 6" id="KW-0812">Transmembrane</keyword>
<gene>
    <name evidence="8" type="ORF">DMP10_02700</name>
</gene>
<feature type="transmembrane region" description="Helical" evidence="6">
    <location>
        <begin position="168"/>
        <end position="190"/>
    </location>
</feature>
<feature type="transmembrane region" description="Helical" evidence="6">
    <location>
        <begin position="50"/>
        <end position="71"/>
    </location>
</feature>
<dbReference type="Pfam" id="PF07690">
    <property type="entry name" value="MFS_1"/>
    <property type="match status" value="1"/>
</dbReference>
<evidence type="ECO:0000259" key="7">
    <source>
        <dbReference type="PROSITE" id="PS50850"/>
    </source>
</evidence>
<feature type="transmembrane region" description="Helical" evidence="6">
    <location>
        <begin position="335"/>
        <end position="355"/>
    </location>
</feature>
<dbReference type="Gene3D" id="1.20.1250.20">
    <property type="entry name" value="MFS general substrate transporter like domains"/>
    <property type="match status" value="1"/>
</dbReference>
<dbReference type="RefSeq" id="WP_117283622.1">
    <property type="nucleotide sequence ID" value="NZ_JAMTCE010000011.1"/>
</dbReference>
<organism evidence="8 9">
    <name type="scientific">Adlercreutzia equolifaciens subsp. celatus DSM 18785</name>
    <dbReference type="NCBI Taxonomy" id="1121021"/>
    <lineage>
        <taxon>Bacteria</taxon>
        <taxon>Bacillati</taxon>
        <taxon>Actinomycetota</taxon>
        <taxon>Coriobacteriia</taxon>
        <taxon>Eggerthellales</taxon>
        <taxon>Eggerthellaceae</taxon>
        <taxon>Adlercreutzia</taxon>
    </lineage>
</organism>
<reference evidence="8 9" key="1">
    <citation type="journal article" date="2019" name="Microbiol. Resour. Announc.">
        <title>Draft Genome Sequences of Type Strains of Gordonibacter faecihominis, Paraeggerthella hongkongensis, Parvibacter caecicola,Slackia equolifaciens, Slackia faecicanis, and Slackia isoflavoniconvertens.</title>
        <authorList>
            <person name="Danylec N."/>
            <person name="Stoll D.A."/>
            <person name="Dotsch A."/>
            <person name="Huch M."/>
        </authorList>
    </citation>
    <scope>NUCLEOTIDE SEQUENCE [LARGE SCALE GENOMIC DNA]</scope>
    <source>
        <strain evidence="8 9">DSM 18785</strain>
    </source>
</reference>
<dbReference type="EMBL" id="QICA01000003">
    <property type="protein sequence ID" value="RNL39313.1"/>
    <property type="molecule type" value="Genomic_DNA"/>
</dbReference>
<dbReference type="PANTHER" id="PTHR43385">
    <property type="entry name" value="RIBOFLAVIN TRANSPORTER RIBJ"/>
    <property type="match status" value="1"/>
</dbReference>
<dbReference type="GO" id="GO:0005886">
    <property type="term" value="C:plasma membrane"/>
    <property type="evidence" value="ECO:0007669"/>
    <property type="project" value="UniProtKB-SubCell"/>
</dbReference>
<evidence type="ECO:0000313" key="8">
    <source>
        <dbReference type="EMBL" id="RNL39313.1"/>
    </source>
</evidence>
<keyword evidence="9" id="KW-1185">Reference proteome</keyword>
<evidence type="ECO:0000313" key="9">
    <source>
        <dbReference type="Proteomes" id="UP000278327"/>
    </source>
</evidence>
<evidence type="ECO:0000256" key="6">
    <source>
        <dbReference type="SAM" id="Phobius"/>
    </source>
</evidence>
<keyword evidence="4 6" id="KW-1133">Transmembrane helix</keyword>
<dbReference type="InterPro" id="IPR011701">
    <property type="entry name" value="MFS"/>
</dbReference>
<dbReference type="Proteomes" id="UP000278327">
    <property type="component" value="Unassembled WGS sequence"/>
</dbReference>
<keyword evidence="2" id="KW-0813">Transport</keyword>
<dbReference type="PANTHER" id="PTHR43385:SF1">
    <property type="entry name" value="RIBOFLAVIN TRANSPORTER RIBJ"/>
    <property type="match status" value="1"/>
</dbReference>
<dbReference type="AlphaFoldDB" id="A0A3N0AWR0"/>
<name>A0A3N0AWR0_9ACTN</name>
<dbReference type="GO" id="GO:0022857">
    <property type="term" value="F:transmembrane transporter activity"/>
    <property type="evidence" value="ECO:0007669"/>
    <property type="project" value="InterPro"/>
</dbReference>
<comment type="subcellular location">
    <subcellularLocation>
        <location evidence="1">Cell membrane</location>
        <topology evidence="1">Multi-pass membrane protein</topology>
    </subcellularLocation>
</comment>
<feature type="transmembrane region" description="Helical" evidence="6">
    <location>
        <begin position="12"/>
        <end position="38"/>
    </location>
</feature>
<dbReference type="PROSITE" id="PS50850">
    <property type="entry name" value="MFS"/>
    <property type="match status" value="1"/>
</dbReference>
<dbReference type="InterPro" id="IPR052983">
    <property type="entry name" value="MFS_Riboflavin_Transporter"/>
</dbReference>
<feature type="transmembrane region" description="Helical" evidence="6">
    <location>
        <begin position="312"/>
        <end position="329"/>
    </location>
</feature>